<dbReference type="EMBL" id="JAMZIH010007345">
    <property type="protein sequence ID" value="KAJ1673127.1"/>
    <property type="molecule type" value="Genomic_DNA"/>
</dbReference>
<organism evidence="1 2">
    <name type="scientific">Spiromyces aspiralis</name>
    <dbReference type="NCBI Taxonomy" id="68401"/>
    <lineage>
        <taxon>Eukaryota</taxon>
        <taxon>Fungi</taxon>
        <taxon>Fungi incertae sedis</taxon>
        <taxon>Zoopagomycota</taxon>
        <taxon>Kickxellomycotina</taxon>
        <taxon>Kickxellomycetes</taxon>
        <taxon>Kickxellales</taxon>
        <taxon>Kickxellaceae</taxon>
        <taxon>Spiromyces</taxon>
    </lineage>
</organism>
<reference evidence="1" key="1">
    <citation type="submission" date="2022-06" db="EMBL/GenBank/DDBJ databases">
        <title>Phylogenomic reconstructions and comparative analyses of Kickxellomycotina fungi.</title>
        <authorList>
            <person name="Reynolds N.K."/>
            <person name="Stajich J.E."/>
            <person name="Barry K."/>
            <person name="Grigoriev I.V."/>
            <person name="Crous P."/>
            <person name="Smith M.E."/>
        </authorList>
    </citation>
    <scope>NUCLEOTIDE SEQUENCE</scope>
    <source>
        <strain evidence="1">RSA 2271</strain>
    </source>
</reference>
<evidence type="ECO:0000313" key="1">
    <source>
        <dbReference type="EMBL" id="KAJ1673127.1"/>
    </source>
</evidence>
<name>A0ACC1HAG6_9FUNG</name>
<gene>
    <name evidence="1" type="ORF">EV182_005827</name>
</gene>
<accession>A0ACC1HAG6</accession>
<keyword evidence="2" id="KW-1185">Reference proteome</keyword>
<dbReference type="Proteomes" id="UP001145114">
    <property type="component" value="Unassembled WGS sequence"/>
</dbReference>
<proteinExistence type="predicted"/>
<evidence type="ECO:0000313" key="2">
    <source>
        <dbReference type="Proteomes" id="UP001145114"/>
    </source>
</evidence>
<sequence length="466" mass="51847">MQPHLPSLLPFLVQCIDHKKALVRSISCWTASRYARWTIMGEDPEQKKKYFEPLLDALLRHLLDNNKRVQEAACSAFATLEEEAGTHITPYVQPVLNTLVRCFDKYQKKNLIILYDAIGTLAEALGSDLNTPQNIETLMPTLMARWDALKEDDHDAFPMFECLSAVALSLGHGFEQPALRVYPRCISVIQQTLHQAQQATQDPSIEVPDKDLVIVSLDLISAIVQALGGASSVLVGNPQYPLFQVLGMCMVDPVADVRQSAFALLGDLAMYTFENVKPHFDSVMNHLVPQIDPSFAYVNVCNNAAWSAGELALKTPKEMLAKYIQPLLERLIPLLNNPRTPSTLAENAAITLGRLGLVAAEELAPYLDQFAQSWCMVLAPVRDNDEKSSAFRGFCSLIGQRPQAIEQAFIPFLSAIARYQTPDAELVQAFGITLNGLKQLIGNKWEDSLKPLGPQYRNLLKQNYNV</sequence>
<protein>
    <submittedName>
        <fullName evidence="1">Uncharacterized protein</fullName>
    </submittedName>
</protein>
<comment type="caution">
    <text evidence="1">The sequence shown here is derived from an EMBL/GenBank/DDBJ whole genome shotgun (WGS) entry which is preliminary data.</text>
</comment>